<organism evidence="1 2">
    <name type="scientific">Corallococcus terminator</name>
    <dbReference type="NCBI Taxonomy" id="2316733"/>
    <lineage>
        <taxon>Bacteria</taxon>
        <taxon>Pseudomonadati</taxon>
        <taxon>Myxococcota</taxon>
        <taxon>Myxococcia</taxon>
        <taxon>Myxococcales</taxon>
        <taxon>Cystobacterineae</taxon>
        <taxon>Myxococcaceae</taxon>
        <taxon>Corallococcus</taxon>
    </lineage>
</organism>
<dbReference type="EMBL" id="RAVZ01000338">
    <property type="protein sequence ID" value="RKG75300.1"/>
    <property type="molecule type" value="Genomic_DNA"/>
</dbReference>
<dbReference type="AlphaFoldDB" id="A0A3A8I6I0"/>
<protein>
    <submittedName>
        <fullName evidence="1">Uncharacterized protein</fullName>
    </submittedName>
</protein>
<gene>
    <name evidence="1" type="ORF">D7V88_33705</name>
</gene>
<proteinExistence type="predicted"/>
<reference evidence="2" key="1">
    <citation type="submission" date="2018-09" db="EMBL/GenBank/DDBJ databases">
        <authorList>
            <person name="Livingstone P.G."/>
            <person name="Whitworth D.E."/>
        </authorList>
    </citation>
    <scope>NUCLEOTIDE SEQUENCE [LARGE SCALE GENOMIC DNA]</scope>
    <source>
        <strain evidence="2">CA054A</strain>
    </source>
</reference>
<name>A0A3A8I6I0_9BACT</name>
<dbReference type="Proteomes" id="UP000268094">
    <property type="component" value="Unassembled WGS sequence"/>
</dbReference>
<keyword evidence="2" id="KW-1185">Reference proteome</keyword>
<comment type="caution">
    <text evidence="1">The sequence shown here is derived from an EMBL/GenBank/DDBJ whole genome shotgun (WGS) entry which is preliminary data.</text>
</comment>
<accession>A0A3A8I6I0</accession>
<evidence type="ECO:0000313" key="1">
    <source>
        <dbReference type="EMBL" id="RKG75300.1"/>
    </source>
</evidence>
<sequence length="90" mass="9872">MVPLATEEVFRRYWVPGCDALGLRWVPLFKTGIPVQKEDLGSVLGELRALRQWMSGLPDEGKAAVCSRLDAALLSLETAVTLPDTDIFIG</sequence>
<evidence type="ECO:0000313" key="2">
    <source>
        <dbReference type="Proteomes" id="UP000268094"/>
    </source>
</evidence>